<dbReference type="PANTHER" id="PTHR46928">
    <property type="entry name" value="MESENCHYME-SPECIFIC CELL SURFACE GLYCOPROTEIN"/>
    <property type="match status" value="1"/>
</dbReference>
<organism evidence="3 4">
    <name type="scientific">Salipiger bermudensis (strain DSM 26914 / JCM 13377 / KCTC 12554 / HTCC2601)</name>
    <name type="common">Pelagibaca bermudensis</name>
    <dbReference type="NCBI Taxonomy" id="314265"/>
    <lineage>
        <taxon>Bacteria</taxon>
        <taxon>Pseudomonadati</taxon>
        <taxon>Pseudomonadota</taxon>
        <taxon>Alphaproteobacteria</taxon>
        <taxon>Rhodobacterales</taxon>
        <taxon>Roseobacteraceae</taxon>
        <taxon>Salipiger</taxon>
    </lineage>
</organism>
<keyword evidence="1" id="KW-0732">Signal</keyword>
<dbReference type="EMBL" id="AATQ01000002">
    <property type="protein sequence ID" value="EAU48098.1"/>
    <property type="molecule type" value="Genomic_DNA"/>
</dbReference>
<dbReference type="OrthoDB" id="9803927at2"/>
<dbReference type="AlphaFoldDB" id="Q0FVM8"/>
<protein>
    <recommendedName>
        <fullName evidence="2">Phytase-like domain-containing protein</fullName>
    </recommendedName>
</protein>
<dbReference type="PANTHER" id="PTHR46928:SF1">
    <property type="entry name" value="MESENCHYME-SPECIFIC CELL SURFACE GLYCOPROTEIN"/>
    <property type="match status" value="1"/>
</dbReference>
<dbReference type="SUPFAM" id="SSF50969">
    <property type="entry name" value="YVTN repeat-like/Quinoprotein amine dehydrogenase"/>
    <property type="match status" value="1"/>
</dbReference>
<dbReference type="InterPro" id="IPR015943">
    <property type="entry name" value="WD40/YVTN_repeat-like_dom_sf"/>
</dbReference>
<evidence type="ECO:0000313" key="4">
    <source>
        <dbReference type="Proteomes" id="UP000006230"/>
    </source>
</evidence>
<dbReference type="STRING" id="314265.R2601_14070"/>
<dbReference type="Proteomes" id="UP000006230">
    <property type="component" value="Unassembled WGS sequence"/>
</dbReference>
<evidence type="ECO:0000259" key="2">
    <source>
        <dbReference type="Pfam" id="PF13449"/>
    </source>
</evidence>
<feature type="chain" id="PRO_5004172314" description="Phytase-like domain-containing protein" evidence="1">
    <location>
        <begin position="21"/>
        <end position="719"/>
    </location>
</feature>
<dbReference type="Gene3D" id="2.130.10.10">
    <property type="entry name" value="YVTN repeat-like/Quinoprotein amine dehydrogenase"/>
    <property type="match status" value="1"/>
</dbReference>
<dbReference type="eggNOG" id="COG4222">
    <property type="taxonomic scope" value="Bacteria"/>
</dbReference>
<dbReference type="HOGENOM" id="CLU_010077_0_0_5"/>
<gene>
    <name evidence="3" type="ORF">R2601_14070</name>
</gene>
<dbReference type="RefSeq" id="WP_007795283.1">
    <property type="nucleotide sequence ID" value="NZ_DS022276.1"/>
</dbReference>
<proteinExistence type="predicted"/>
<reference evidence="3 4" key="1">
    <citation type="journal article" date="2010" name="J. Bacteriol.">
        <title>Genome sequences of Pelagibaca bermudensis HTCC2601T and Maritimibacter alkaliphilus HTCC2654T, the type strains of two marine Roseobacter genera.</title>
        <authorList>
            <person name="Thrash J.C."/>
            <person name="Cho J.C."/>
            <person name="Ferriera S."/>
            <person name="Johnson J."/>
            <person name="Vergin K.L."/>
            <person name="Giovannoni S.J."/>
        </authorList>
    </citation>
    <scope>NUCLEOTIDE SEQUENCE [LARGE SCALE GENOMIC DNA]</scope>
    <source>
        <strain evidence="4">DSM 26914 / JCM 13377 / KCTC 12554 / HTCC2601</strain>
    </source>
</reference>
<dbReference type="SUPFAM" id="SSF63829">
    <property type="entry name" value="Calcium-dependent phosphotriesterase"/>
    <property type="match status" value="1"/>
</dbReference>
<feature type="domain" description="Phytase-like" evidence="2">
    <location>
        <begin position="444"/>
        <end position="702"/>
    </location>
</feature>
<keyword evidence="4" id="KW-1185">Reference proteome</keyword>
<feature type="signal peptide" evidence="1">
    <location>
        <begin position="1"/>
        <end position="20"/>
    </location>
</feature>
<evidence type="ECO:0000256" key="1">
    <source>
        <dbReference type="SAM" id="SignalP"/>
    </source>
</evidence>
<sequence length="719" mass="77058">MYFRTLCLTSVIALTATAAAAEMTFNRIASFATPDNMAEGEDRSQVTSAEIIYATEDGNTLVYTDSPLGVIGRIDITEPSNPQPLGNVSVDGEPTSVYVHGNTIFAGVNTSESYTDPSGKLAMIDATSGELLGECDLGGQPDSTAMAQDGSFVTVAIENERDEDLGNGRVPQMPAGYVAILDVVDGMADCDSLVKADVTGLAEIAPEDPEPEFVDVNGAGEIVVTLQENNHIVVLNKSGEVLSHFSAGAVDLTGIDATDERGALLFTESQEGRVREPDGVQWIDDEHFAIANEGDMDGGSRGFTVFHKDGTEVFESGTAFEQAVIRAGHYPDKRSDAKGVEPEGMEFASFGDTPYLFLLAERASMVGVYDMTDPAAPVLKQLLPSGIAPEGAVAIPQRNLFVTANEEDLVEDGGVRAHVMIYEYAEGEAQYPTLTSEGADELIGWGAISGMVAGEDGMIHAVNDSFYGYQPRIFTIDPSQSPARIVAATDVTRKGRNAQKLDLEGITTDGEGGFWLASEGRTDRLVPHALYHVNAEGEIEDEVSLPAELLAVEKRFGFEGVTMIDGTLWMAVQREWGDDPADHVKLVSYTPETEEWGAVLYPKATPETGWVGLSEITAHGDHVYVVERDNQIGANAVTKKVYRIALSEMQPAALGGELPVVSKEEVRDLIPDLKGWGGYVVDKVEGLAITDAGTVYVSTDNDGVDDSSGETFFWSFELE</sequence>
<evidence type="ECO:0000313" key="3">
    <source>
        <dbReference type="EMBL" id="EAU48098.1"/>
    </source>
</evidence>
<dbReference type="Pfam" id="PF13449">
    <property type="entry name" value="Phytase-like"/>
    <property type="match status" value="1"/>
</dbReference>
<name>Q0FVM8_SALBH</name>
<dbReference type="InterPro" id="IPR011044">
    <property type="entry name" value="Quino_amine_DH_bsu"/>
</dbReference>
<comment type="caution">
    <text evidence="3">The sequence shown here is derived from an EMBL/GenBank/DDBJ whole genome shotgun (WGS) entry which is preliminary data.</text>
</comment>
<accession>Q0FVM8</accession>
<dbReference type="InterPro" id="IPR027372">
    <property type="entry name" value="Phytase-like_dom"/>
</dbReference>
<dbReference type="InterPro" id="IPR052956">
    <property type="entry name" value="Mesenchyme-surface_protein"/>
</dbReference>